<feature type="transmembrane region" description="Helical" evidence="1">
    <location>
        <begin position="49"/>
        <end position="70"/>
    </location>
</feature>
<dbReference type="Pfam" id="PF00990">
    <property type="entry name" value="GGDEF"/>
    <property type="match status" value="1"/>
</dbReference>
<protein>
    <submittedName>
        <fullName evidence="3">Diguanylate cyclase</fullName>
    </submittedName>
</protein>
<organism evidence="3 4">
    <name type="scientific">Paenibacillus phytohabitans</name>
    <dbReference type="NCBI Taxonomy" id="2654978"/>
    <lineage>
        <taxon>Bacteria</taxon>
        <taxon>Bacillati</taxon>
        <taxon>Bacillota</taxon>
        <taxon>Bacilli</taxon>
        <taxon>Bacillales</taxon>
        <taxon>Paenibacillaceae</taxon>
        <taxon>Paenibacillus</taxon>
    </lineage>
</organism>
<sequence length="292" mass="32689">MIIKGGQSNLEEARNYILAVLSILIGVLTVYSILRLTRNFSKCHQRARAVRTSLVVLVISAGLGSMHLLGKRTLSGFTAEDSNLFITMALYVLTLAGILYLFLRVRMLLGEREQLKELAYRDTLTGLLNKNGMDHFWDHCKSGEQLAVLYLDLNRFKSINDTLGHHAGDLLLEAVGGSLQQFSRKGKRHIFRVGGDEFVIVAKRCSRKDAEQLALKVLENITRNYKLETHELFVSASVGITMSQGRIDRKRLLQEADSAMYNAKQLGSGRYAVHKQENSLPPVKLVSSSRAQ</sequence>
<evidence type="ECO:0000256" key="1">
    <source>
        <dbReference type="SAM" id="Phobius"/>
    </source>
</evidence>
<keyword evidence="1" id="KW-0812">Transmembrane</keyword>
<dbReference type="PROSITE" id="PS50887">
    <property type="entry name" value="GGDEF"/>
    <property type="match status" value="1"/>
</dbReference>
<comment type="caution">
    <text evidence="3">The sequence shown here is derived from an EMBL/GenBank/DDBJ whole genome shotgun (WGS) entry which is preliminary data.</text>
</comment>
<dbReference type="Gene3D" id="3.30.70.270">
    <property type="match status" value="1"/>
</dbReference>
<dbReference type="CDD" id="cd01949">
    <property type="entry name" value="GGDEF"/>
    <property type="match status" value="1"/>
</dbReference>
<dbReference type="InterPro" id="IPR000160">
    <property type="entry name" value="GGDEF_dom"/>
</dbReference>
<dbReference type="InterPro" id="IPR043128">
    <property type="entry name" value="Rev_trsase/Diguanyl_cyclase"/>
</dbReference>
<dbReference type="PANTHER" id="PTHR46663:SF2">
    <property type="entry name" value="GGDEF DOMAIN-CONTAINING PROTEIN"/>
    <property type="match status" value="1"/>
</dbReference>
<dbReference type="PANTHER" id="PTHR46663">
    <property type="entry name" value="DIGUANYLATE CYCLASE DGCT-RELATED"/>
    <property type="match status" value="1"/>
</dbReference>
<accession>A0ABX1YF33</accession>
<evidence type="ECO:0000259" key="2">
    <source>
        <dbReference type="PROSITE" id="PS50887"/>
    </source>
</evidence>
<dbReference type="Proteomes" id="UP000596857">
    <property type="component" value="Unassembled WGS sequence"/>
</dbReference>
<dbReference type="SUPFAM" id="SSF55073">
    <property type="entry name" value="Nucleotide cyclase"/>
    <property type="match status" value="1"/>
</dbReference>
<evidence type="ECO:0000313" key="3">
    <source>
        <dbReference type="EMBL" id="NOU79607.1"/>
    </source>
</evidence>
<feature type="transmembrane region" description="Helical" evidence="1">
    <location>
        <begin position="16"/>
        <end position="37"/>
    </location>
</feature>
<feature type="transmembrane region" description="Helical" evidence="1">
    <location>
        <begin position="82"/>
        <end position="103"/>
    </location>
</feature>
<dbReference type="NCBIfam" id="TIGR00254">
    <property type="entry name" value="GGDEF"/>
    <property type="match status" value="1"/>
</dbReference>
<reference evidence="3 4" key="1">
    <citation type="submission" date="2019-10" db="EMBL/GenBank/DDBJ databases">
        <title>Description of Paenibacillus terricola sp. nov.</title>
        <authorList>
            <person name="Carlier A."/>
            <person name="Qi S."/>
        </authorList>
    </citation>
    <scope>NUCLEOTIDE SEQUENCE [LARGE SCALE GENOMIC DNA]</scope>
    <source>
        <strain evidence="3 4">LMG 31459</strain>
    </source>
</reference>
<keyword evidence="4" id="KW-1185">Reference proteome</keyword>
<dbReference type="InterPro" id="IPR052163">
    <property type="entry name" value="DGC-Regulatory_Protein"/>
</dbReference>
<proteinExistence type="predicted"/>
<keyword evidence="1" id="KW-1133">Transmembrane helix</keyword>
<dbReference type="EMBL" id="WHOB01000029">
    <property type="protein sequence ID" value="NOU79607.1"/>
    <property type="molecule type" value="Genomic_DNA"/>
</dbReference>
<gene>
    <name evidence="3" type="ORF">GC101_12050</name>
</gene>
<name>A0ABX1YF33_9BACL</name>
<evidence type="ECO:0000313" key="4">
    <source>
        <dbReference type="Proteomes" id="UP000596857"/>
    </source>
</evidence>
<feature type="domain" description="GGDEF" evidence="2">
    <location>
        <begin position="144"/>
        <end position="276"/>
    </location>
</feature>
<dbReference type="SMART" id="SM00267">
    <property type="entry name" value="GGDEF"/>
    <property type="match status" value="1"/>
</dbReference>
<keyword evidence="1" id="KW-0472">Membrane</keyword>
<dbReference type="InterPro" id="IPR029787">
    <property type="entry name" value="Nucleotide_cyclase"/>
</dbReference>